<protein>
    <submittedName>
        <fullName evidence="10">Bm10796</fullName>
    </submittedName>
</protein>
<accession>A0A1U7F456</accession>
<evidence type="ECO:0000259" key="8">
    <source>
        <dbReference type="Pfam" id="PF23188"/>
    </source>
</evidence>
<feature type="transmembrane region" description="Helical" evidence="6">
    <location>
        <begin position="7"/>
        <end position="26"/>
    </location>
</feature>
<proteinExistence type="inferred from homology"/>
<dbReference type="GO" id="GO:0071260">
    <property type="term" value="P:cellular response to mechanical stimulus"/>
    <property type="evidence" value="ECO:0007669"/>
    <property type="project" value="TreeGrafter"/>
</dbReference>
<dbReference type="InterPro" id="IPR031334">
    <property type="entry name" value="Piezo_cap_dom"/>
</dbReference>
<dbReference type="InterPro" id="IPR056770">
    <property type="entry name" value="Piezo_THU9_anchor"/>
</dbReference>
<feature type="transmembrane region" description="Helical" evidence="6">
    <location>
        <begin position="946"/>
        <end position="965"/>
    </location>
</feature>
<evidence type="ECO:0000256" key="2">
    <source>
        <dbReference type="ARBA" id="ARBA00007821"/>
    </source>
</evidence>
<evidence type="ECO:0000256" key="1">
    <source>
        <dbReference type="ARBA" id="ARBA00004141"/>
    </source>
</evidence>
<feature type="transmembrane region" description="Helical" evidence="6">
    <location>
        <begin position="998"/>
        <end position="1017"/>
    </location>
</feature>
<dbReference type="Pfam" id="PF24874">
    <property type="entry name" value="Piezo_THU9_anchor"/>
    <property type="match status" value="1"/>
</dbReference>
<comment type="similarity">
    <text evidence="2">Belongs to the PIEZO (TC 1.A.75) family.</text>
</comment>
<evidence type="ECO:0000313" key="10">
    <source>
        <dbReference type="EMBL" id="CRZ25630.1"/>
    </source>
</evidence>
<evidence type="ECO:0000259" key="7">
    <source>
        <dbReference type="Pfam" id="PF12166"/>
    </source>
</evidence>
<dbReference type="GO" id="GO:0008381">
    <property type="term" value="F:mechanosensitive monoatomic ion channel activity"/>
    <property type="evidence" value="ECO:0007669"/>
    <property type="project" value="InterPro"/>
</dbReference>
<evidence type="ECO:0000256" key="4">
    <source>
        <dbReference type="ARBA" id="ARBA00022989"/>
    </source>
</evidence>
<feature type="transmembrane region" description="Helical" evidence="6">
    <location>
        <begin position="846"/>
        <end position="864"/>
    </location>
</feature>
<feature type="transmembrane region" description="Helical" evidence="6">
    <location>
        <begin position="57"/>
        <end position="76"/>
    </location>
</feature>
<dbReference type="PANTHER" id="PTHR13167">
    <property type="entry name" value="PIEZO-TYPE MECHANOSENSITIVE ION CHANNEL COMPONENT"/>
    <property type="match status" value="1"/>
</dbReference>
<feature type="transmembrane region" description="Helical" evidence="6">
    <location>
        <begin position="1253"/>
        <end position="1275"/>
    </location>
</feature>
<dbReference type="GO" id="GO:0042391">
    <property type="term" value="P:regulation of membrane potential"/>
    <property type="evidence" value="ECO:0007669"/>
    <property type="project" value="TreeGrafter"/>
</dbReference>
<comment type="subcellular location">
    <subcellularLocation>
        <location evidence="1">Membrane</location>
        <topology evidence="1">Multi-pass membrane protein</topology>
    </subcellularLocation>
</comment>
<dbReference type="OMA" id="YAIYCYF"/>
<feature type="transmembrane region" description="Helical" evidence="6">
    <location>
        <begin position="364"/>
        <end position="383"/>
    </location>
</feature>
<dbReference type="PANTHER" id="PTHR13167:SF25">
    <property type="entry name" value="PIEZO-TYPE MECHANOSENSITIVE ION CHANNEL COMPONENT"/>
    <property type="match status" value="1"/>
</dbReference>
<feature type="transmembrane region" description="Helical" evidence="6">
    <location>
        <begin position="905"/>
        <end position="925"/>
    </location>
</feature>
<feature type="transmembrane region" description="Helical" evidence="6">
    <location>
        <begin position="32"/>
        <end position="50"/>
    </location>
</feature>
<dbReference type="GO" id="GO:0050982">
    <property type="term" value="P:detection of mechanical stimulus"/>
    <property type="evidence" value="ECO:0007669"/>
    <property type="project" value="TreeGrafter"/>
</dbReference>
<evidence type="ECO:0000256" key="3">
    <source>
        <dbReference type="ARBA" id="ARBA00022692"/>
    </source>
</evidence>
<keyword evidence="4 6" id="KW-1133">Transmembrane helix</keyword>
<dbReference type="InterPro" id="IPR027272">
    <property type="entry name" value="Piezo"/>
</dbReference>
<keyword evidence="5 6" id="KW-0472">Membrane</keyword>
<feature type="domain" description="Piezo non-specific cation channel cap" evidence="7">
    <location>
        <begin position="1033"/>
        <end position="1341"/>
    </location>
</feature>
<feature type="transmembrane region" description="Helical" evidence="6">
    <location>
        <begin position="706"/>
        <end position="724"/>
    </location>
</feature>
<dbReference type="InterPro" id="IPR056768">
    <property type="entry name" value="THU_Piezo"/>
</dbReference>
<reference evidence="10" key="1">
    <citation type="journal article" date="2007" name="Science">
        <title>Draft genome of the filarial nematode parasite Brugia malayi.</title>
        <authorList>
            <person name="Ghedin E."/>
            <person name="Wang S."/>
            <person name="Spiro D."/>
            <person name="Caler E."/>
            <person name="Zhao Q."/>
            <person name="Crabtree J."/>
            <person name="Allen J.E."/>
            <person name="Delcher A.L."/>
            <person name="Guiliano D.B."/>
            <person name="Miranda-Saavedra D."/>
            <person name="Angiuoli S.V."/>
            <person name="Creasy T."/>
            <person name="Amedeo P."/>
            <person name="Haas B."/>
            <person name="El-Sayed N.M."/>
            <person name="Wortman J.R."/>
            <person name="Feldblyum T."/>
            <person name="Tallon L."/>
            <person name="Schatz M."/>
            <person name="Shumway M."/>
            <person name="Koo H."/>
            <person name="Salzberg S.L."/>
            <person name="Schobel S."/>
            <person name="Pertea M."/>
            <person name="Pop M."/>
            <person name="White O."/>
            <person name="Barton G.J."/>
            <person name="Carlow C.K."/>
            <person name="Crawford M.J."/>
            <person name="Daub J."/>
            <person name="Dimmic M.W."/>
            <person name="Estes C.F."/>
            <person name="Foster J.M."/>
            <person name="Ganatra M."/>
            <person name="Gregory W.F."/>
            <person name="Johnson N.M."/>
            <person name="Jin J."/>
            <person name="Komuniecki R."/>
            <person name="Korf I."/>
            <person name="Kumar S."/>
            <person name="Laney S."/>
            <person name="Li B.W."/>
            <person name="Li W."/>
            <person name="Lindblom T.H."/>
            <person name="Lustigman S."/>
            <person name="Ma D."/>
            <person name="Maina C.V."/>
            <person name="Martin D.M."/>
            <person name="McCarter J.P."/>
            <person name="McReynolds L."/>
            <person name="Mitreva M."/>
            <person name="Nutman T.B."/>
            <person name="Parkinson J."/>
            <person name="Peregrin-Alvarez J.M."/>
            <person name="Poole C."/>
            <person name="Ren Q."/>
            <person name="Saunders L."/>
            <person name="Sluder A.E."/>
            <person name="Smith K."/>
            <person name="Stanke M."/>
            <person name="Unnasch T.R."/>
            <person name="Ware J."/>
            <person name="Wei A.D."/>
            <person name="Weil G."/>
            <person name="Williams D.J."/>
            <person name="Zhang Y."/>
            <person name="Williams S.A."/>
            <person name="Fraser-Liggett C."/>
            <person name="Slatko B."/>
            <person name="Blaxter M.L."/>
            <person name="Scott A.L."/>
        </authorList>
    </citation>
    <scope>NUCLEOTIDE SEQUENCE</scope>
    <source>
        <strain evidence="10">FR3</strain>
    </source>
</reference>
<feature type="transmembrane region" description="Helical" evidence="6">
    <location>
        <begin position="730"/>
        <end position="750"/>
    </location>
</feature>
<organism evidence="10">
    <name type="scientific">Brugia malayi</name>
    <name type="common">Filarial nematode worm</name>
    <dbReference type="NCBI Taxonomy" id="6279"/>
    <lineage>
        <taxon>Eukaryota</taxon>
        <taxon>Metazoa</taxon>
        <taxon>Ecdysozoa</taxon>
        <taxon>Nematoda</taxon>
        <taxon>Chromadorea</taxon>
        <taxon>Rhabditida</taxon>
        <taxon>Spirurina</taxon>
        <taxon>Spiruromorpha</taxon>
        <taxon>Filarioidea</taxon>
        <taxon>Onchocercidae</taxon>
        <taxon>Brugia</taxon>
    </lineage>
</organism>
<name>A0A1U7F456_BRUMA</name>
<keyword evidence="3 6" id="KW-0812">Transmembrane</keyword>
<dbReference type="GO" id="GO:0016020">
    <property type="term" value="C:membrane"/>
    <property type="evidence" value="ECO:0007669"/>
    <property type="project" value="UniProtKB-SubCell"/>
</dbReference>
<reference evidence="10" key="2">
    <citation type="submission" date="2012-12" db="EMBL/GenBank/DDBJ databases">
        <authorList>
            <consortium name="WormBase Consortium"/>
            <person name="Ghedin E."/>
            <person name="Paulini M."/>
        </authorList>
    </citation>
    <scope>NUCLEOTIDE SEQUENCE</scope>
    <source>
        <strain evidence="10">FR3</strain>
    </source>
</reference>
<feature type="domain" description="Piezo THU9 and anchor" evidence="9">
    <location>
        <begin position="801"/>
        <end position="1000"/>
    </location>
</feature>
<dbReference type="GO" id="GO:0005261">
    <property type="term" value="F:monoatomic cation channel activity"/>
    <property type="evidence" value="ECO:0007669"/>
    <property type="project" value="TreeGrafter"/>
</dbReference>
<evidence type="ECO:0000256" key="6">
    <source>
        <dbReference type="SAM" id="Phobius"/>
    </source>
</evidence>
<feature type="transmembrane region" description="Helical" evidence="6">
    <location>
        <begin position="403"/>
        <end position="425"/>
    </location>
</feature>
<feature type="domain" description="Piezo transmembrane helical unit" evidence="8">
    <location>
        <begin position="689"/>
        <end position="782"/>
    </location>
</feature>
<evidence type="ECO:0000259" key="9">
    <source>
        <dbReference type="Pfam" id="PF24874"/>
    </source>
</evidence>
<dbReference type="Pfam" id="PF12166">
    <property type="entry name" value="Piezo_cap"/>
    <property type="match status" value="1"/>
</dbReference>
<feature type="transmembrane region" description="Helical" evidence="6">
    <location>
        <begin position="802"/>
        <end position="826"/>
    </location>
</feature>
<feature type="transmembrane region" description="Helical" evidence="6">
    <location>
        <begin position="675"/>
        <end position="699"/>
    </location>
</feature>
<dbReference type="Pfam" id="PF23188">
    <property type="entry name" value="THU_Piezo1"/>
    <property type="match status" value="1"/>
</dbReference>
<feature type="transmembrane region" description="Helical" evidence="6">
    <location>
        <begin position="971"/>
        <end position="991"/>
    </location>
</feature>
<sequence>MRDFGRILLITCIRLSDISCALLLAFCAIHRVSPAALPVLFVAVLLFIPLPANIKRIACFFITYYVLAVTIFKLIFDAYEGFIDYPDFCDTPHLIKWLYWIGLISDNTKPALAPVVCICTLTARSSLRHIKKMYAVRYKNALPILPFPDVDCTNADKGTIYFIKFYANFIVYKFGYEMYMIFVLLSAVVASNIISLLSVISLVICLLMDRWRVRRIFLIFVCYHLFVLFYSLLAYIGPVPGKCYYEIPIHPYFAPYFAFINNGQYPISSQRKSSYAIYCYFLNVGVSIMQYYNFKIERVEGDGASGGSNDGILLALHRNESLECNPAPYFFSAHVKVLDELKQCVCSYYHWVVLLLVLSDGIRLSSPVFLSAVLIILAFINLWRGADLYLSHPSVFIRKWRLITIYLLAAVFLRIAALRVISLLLSKEVEYSDCRHFQRTVIDTRADRIVCYRGVVLQTQLIYKAMTYHQQRDYRRLAKIKRTVGAMTNLNLPFGEWFIECEFYHKHCLATVIVSTFVQAEWTNSEGYNDLKIGIFSDFSAIRGWNENLLHTVDSATENVEETTSTSEIKTGQDDRMKGIKKTQTQYITISALLSTCALWMARKTLSYRYIRFVINEEKRLLLEKLPKELTLASQNSLGKLEKCNLGNEICLVTSSRDIVKYMNEVHHRWLKLPLLWRLMDAIGTFWICNTALLCYLVIIVGHGQSACLLTFPLTMLVFFWGAITERKRRLLWTIAIFYVQIMILVSVCFKYTSLPWMCKEWMKCGRWSMAMIGRFVDHKKCCLWSALLDILRLRQRSPSNYYPWMILSDLLALITMIINFSNFDLARRDAFTLLESKSSLLPDTFVYYFMTSLGMIILDRIIYLKRAIRVKFVYLVVEVIGIHIYILIILLISPQIDDNRRMTVGLFIWYIARGIHMLSSAFQVRDGYPKFIVGDVMMKSNPVSWALYVGYFYTVPVFEIATILDWTFTSTTLTLLDFYILKTINYYLYFIKGMRKLEAMFVGIFLPVQMVFTLRIDKQPILYECHLEDLPLISDREYNYLIKYFAFDIYAQNFIKSLGAETIVKATLSCRGMIHYAHPDWKGQLIQLANESINGLKLKSRIYLRRMRIQEQTDNLLKKTDTTPLETAREWEMEMEQQELEHLSNVLKSANCSDTFEMDISEIVRPLITVPNGDLMYENPTIADEQFSHRFTYFNYSFKYMTRLVLKPDCTEGSASHVVMLEQYGVSHDGSTIGTMEEPRFFFFVSKVSSSYLRLLNISTPSLVMTFAMVYLLSFKLRDILMTKPFELTFRELGDPSRLIRLCTSISIAREAKLYDLEHDLYGKLIYILRSSEALIRYTQYKMKNII</sequence>
<feature type="transmembrane region" description="Helical" evidence="6">
    <location>
        <begin position="873"/>
        <end position="893"/>
    </location>
</feature>
<evidence type="ECO:0000256" key="5">
    <source>
        <dbReference type="ARBA" id="ARBA00023136"/>
    </source>
</evidence>
<gene>
    <name evidence="10" type="primary">Bm10796</name>
    <name evidence="10" type="ORF">BM_Bm10796</name>
</gene>
<feature type="transmembrane region" description="Helical" evidence="6">
    <location>
        <begin position="179"/>
        <end position="204"/>
    </location>
</feature>
<dbReference type="EMBL" id="LN857010">
    <property type="protein sequence ID" value="CRZ25630.1"/>
    <property type="molecule type" value="Genomic_DNA"/>
</dbReference>
<feature type="transmembrane region" description="Helical" evidence="6">
    <location>
        <begin position="216"/>
        <end position="236"/>
    </location>
</feature>